<dbReference type="AlphaFoldDB" id="A0A3R6D2X5"/>
<sequence length="202" mass="24052">MEIKRREPYDKNHVMYYKDLEEFFIPELEIRYCKGAEIPTVSSIYNDYRVWLLFAEFEGKGWTCLQVAHSKKNVKKEIEFVLEHLSKRWDRSGCELTDSQFYKHVCPVPKRGENYRDILYRKIGYEGSEFKICVLNVDKYLGLKKVEKNNKNDAERIIEICKNQYAEAKIAYQTLAVYWRKVSSAIDGQTISYAVEHRSEFE</sequence>
<accession>A0A3R6D2X5</accession>
<protein>
    <submittedName>
        <fullName evidence="1">Uncharacterized protein</fullName>
    </submittedName>
</protein>
<dbReference type="EMBL" id="QRHP01000021">
    <property type="protein sequence ID" value="RHF81954.1"/>
    <property type="molecule type" value="Genomic_DNA"/>
</dbReference>
<dbReference type="Proteomes" id="UP000283701">
    <property type="component" value="Unassembled WGS sequence"/>
</dbReference>
<comment type="caution">
    <text evidence="1">The sequence shown here is derived from an EMBL/GenBank/DDBJ whole genome shotgun (WGS) entry which is preliminary data.</text>
</comment>
<organism evidence="1 2">
    <name type="scientific">Roseburia inulinivorans</name>
    <dbReference type="NCBI Taxonomy" id="360807"/>
    <lineage>
        <taxon>Bacteria</taxon>
        <taxon>Bacillati</taxon>
        <taxon>Bacillota</taxon>
        <taxon>Clostridia</taxon>
        <taxon>Lachnospirales</taxon>
        <taxon>Lachnospiraceae</taxon>
        <taxon>Roseburia</taxon>
    </lineage>
</organism>
<gene>
    <name evidence="1" type="ORF">DW654_14285</name>
</gene>
<evidence type="ECO:0000313" key="1">
    <source>
        <dbReference type="EMBL" id="RHF81954.1"/>
    </source>
</evidence>
<dbReference type="RefSeq" id="WP_118203828.1">
    <property type="nucleotide sequence ID" value="NZ_QRHP01000021.1"/>
</dbReference>
<name>A0A3R6D2X5_9FIRM</name>
<evidence type="ECO:0000313" key="2">
    <source>
        <dbReference type="Proteomes" id="UP000283701"/>
    </source>
</evidence>
<reference evidence="1 2" key="1">
    <citation type="submission" date="2018-08" db="EMBL/GenBank/DDBJ databases">
        <title>A genome reference for cultivated species of the human gut microbiota.</title>
        <authorList>
            <person name="Zou Y."/>
            <person name="Xue W."/>
            <person name="Luo G."/>
        </authorList>
    </citation>
    <scope>NUCLEOTIDE SEQUENCE [LARGE SCALE GENOMIC DNA]</scope>
    <source>
        <strain evidence="1 2">AM23-23AC</strain>
    </source>
</reference>
<proteinExistence type="predicted"/>